<evidence type="ECO:0000256" key="1">
    <source>
        <dbReference type="SAM" id="MobiDB-lite"/>
    </source>
</evidence>
<accession>A0A366QPT0</accession>
<protein>
    <submittedName>
        <fullName evidence="2">Uncharacterized protein</fullName>
    </submittedName>
</protein>
<dbReference type="GeneID" id="42000311"/>
<dbReference type="OrthoDB" id="3499148at2759"/>
<comment type="caution">
    <text evidence="2">The sequence shown here is derived from an EMBL/GenBank/DDBJ whole genome shotgun (WGS) entry which is preliminary data.</text>
</comment>
<dbReference type="EMBL" id="QKXC01000333">
    <property type="protein sequence ID" value="RBR06914.1"/>
    <property type="molecule type" value="Genomic_DNA"/>
</dbReference>
<gene>
    <name evidence="2" type="ORF">FIESC28_10885</name>
</gene>
<proteinExistence type="predicted"/>
<sequence>MNRISGGMAPYQEGPSFHSSVPQELTRITQQLSDYLREKQTDISRAFDGIDSALQALDRSESISSTFQDCGFYSWLAYVLASRGDKHLDETLRKISPDNLSTIADNVSKVSVESSITQRVQHTLWDSRRAKARRAQLERVGISFPSNARKRPRVQSLDNHDELSVVTRLPNTNNMTSDTTQTDNANPVSHPAAPQPTEELHTLDQASRPIFIADPEWNYSYPNASKIPSVFESELGDIIVRSDYTASIFASFPRDPAKCRLWLDVEASAVVPLAMKLYGIQIVEMEQQRAFTLPGGASVGIIGSVKLNKTKEYAVVGSI</sequence>
<reference evidence="2 3" key="1">
    <citation type="submission" date="2018-06" db="EMBL/GenBank/DDBJ databases">
        <title>Fusarium incarnatum-equiseti species complex species 28.</title>
        <authorList>
            <person name="Gardiner D.M."/>
        </authorList>
    </citation>
    <scope>NUCLEOTIDE SEQUENCE [LARGE SCALE GENOMIC DNA]</scope>
    <source>
        <strain evidence="2 3">FIESC_28</strain>
    </source>
</reference>
<name>A0A366QPT0_9HYPO</name>
<evidence type="ECO:0000313" key="2">
    <source>
        <dbReference type="EMBL" id="RBR06914.1"/>
    </source>
</evidence>
<dbReference type="Proteomes" id="UP000253153">
    <property type="component" value="Unassembled WGS sequence"/>
</dbReference>
<keyword evidence="3" id="KW-1185">Reference proteome</keyword>
<feature type="region of interest" description="Disordered" evidence="1">
    <location>
        <begin position="1"/>
        <end position="22"/>
    </location>
</feature>
<organism evidence="2 3">
    <name type="scientific">Fusarium coffeatum</name>
    <dbReference type="NCBI Taxonomy" id="231269"/>
    <lineage>
        <taxon>Eukaryota</taxon>
        <taxon>Fungi</taxon>
        <taxon>Dikarya</taxon>
        <taxon>Ascomycota</taxon>
        <taxon>Pezizomycotina</taxon>
        <taxon>Sordariomycetes</taxon>
        <taxon>Hypocreomycetidae</taxon>
        <taxon>Hypocreales</taxon>
        <taxon>Nectriaceae</taxon>
        <taxon>Fusarium</taxon>
        <taxon>Fusarium incarnatum-equiseti species complex</taxon>
    </lineage>
</organism>
<feature type="region of interest" description="Disordered" evidence="1">
    <location>
        <begin position="160"/>
        <end position="200"/>
    </location>
</feature>
<evidence type="ECO:0000313" key="3">
    <source>
        <dbReference type="Proteomes" id="UP000253153"/>
    </source>
</evidence>
<dbReference type="RefSeq" id="XP_031010928.1">
    <property type="nucleotide sequence ID" value="XM_031165015.1"/>
</dbReference>
<feature type="compositionally biased region" description="Polar residues" evidence="1">
    <location>
        <begin position="169"/>
        <end position="187"/>
    </location>
</feature>
<dbReference type="AlphaFoldDB" id="A0A366QPT0"/>